<feature type="compositionally biased region" description="Basic residues" evidence="1">
    <location>
        <begin position="701"/>
        <end position="714"/>
    </location>
</feature>
<feature type="compositionally biased region" description="Polar residues" evidence="1">
    <location>
        <begin position="281"/>
        <end position="294"/>
    </location>
</feature>
<evidence type="ECO:0000313" key="2">
    <source>
        <dbReference type="EMBL" id="KAG2389566.1"/>
    </source>
</evidence>
<feature type="compositionally biased region" description="Polar residues" evidence="1">
    <location>
        <begin position="183"/>
        <end position="192"/>
    </location>
</feature>
<sequence>MFPPMATHHQECGNTNALCTNMNNSPFHPPQQQQQQIHSFSSVSSFPQQPLPSTPSHHPPMNINHHDHHQQQQQQHLTQSSVFDSFSPFSNFHMSSSPNNSSQGSFIGERYHGQGLQGNYEYGNQFSHTPFQWHSSPSNDGLHHYPTTNSNSSSGLNSTTKLENLEFSAKTKGSSSSFHLNTIQQQHDSLSTSKRRSSNFHSIFTPSPPQFQSNDLQPCKSLRTTHTPVPIGTSPHYSTHACTPTGHSPFQLSSSPFTRENFNNTHHHHQTQLPSPPMHPSSIQSTQQAAIMTLNNTNNSNNSNNNNNSNNSILPTFSSSRNRSTTTSLVAARRSLPNNFPSTSKEQHGNHHIMTPSSFLLNSCHYTTTTTADKSPLKKSNSVAIGSENSHFHMLDSDDEREQAPPSAPKKKKPTKKIGTRRASSCSSVYKNLFEEERAFELPIHPHGEEEEDDTVEDGDIRGGPMENTHENVQDVSYSASSSSNHSHYSIGSMFLETPSPCTPRDQSTYSSNSGHGMHSLSHSKNQLFGQNSCNKSFVLPSTIRPFNGNAIPFATPIHQASHHNRLLASTPASSTTSSAPILECELTGSDDEFMSSLMKPPPPRLSLNMKSHHSQQQQQQNIFNDFTLGCDDEELEQNEDDILNPPTLVASENQAVIGGSALFTSSPRRSKYDSPIDQEDETMNEVVNLFGSPVSLESKKRKALRSPSFHRYKSRDDMDNDDNDSPPKFEEFERFEPFLVNPKAKLKTK</sequence>
<feature type="compositionally biased region" description="Low complexity" evidence="1">
    <location>
        <begin position="295"/>
        <end position="328"/>
    </location>
</feature>
<feature type="region of interest" description="Disordered" evidence="1">
    <location>
        <begin position="183"/>
        <end position="227"/>
    </location>
</feature>
<accession>A0AA88GW79</accession>
<feature type="compositionally biased region" description="Polar residues" evidence="1">
    <location>
        <begin position="505"/>
        <end position="524"/>
    </location>
</feature>
<dbReference type="RefSeq" id="XP_044553558.1">
    <property type="nucleotide sequence ID" value="XM_044690079.1"/>
</dbReference>
<dbReference type="AlphaFoldDB" id="A0AA88GW79"/>
<feature type="compositionally biased region" description="Low complexity" evidence="1">
    <location>
        <begin position="30"/>
        <end position="48"/>
    </location>
</feature>
<feature type="compositionally biased region" description="Polar residues" evidence="1">
    <location>
        <begin position="199"/>
        <end position="227"/>
    </location>
</feature>
<feature type="compositionally biased region" description="Basic residues" evidence="1">
    <location>
        <begin position="409"/>
        <end position="420"/>
    </location>
</feature>
<proteinExistence type="predicted"/>
<dbReference type="Proteomes" id="UP000816034">
    <property type="component" value="Unassembled WGS sequence"/>
</dbReference>
<feature type="region of interest" description="Disordered" evidence="1">
    <location>
        <begin position="261"/>
        <end position="328"/>
    </location>
</feature>
<organism evidence="2 3">
    <name type="scientific">Naegleria lovaniensis</name>
    <name type="common">Amoeba</name>
    <dbReference type="NCBI Taxonomy" id="51637"/>
    <lineage>
        <taxon>Eukaryota</taxon>
        <taxon>Discoba</taxon>
        <taxon>Heterolobosea</taxon>
        <taxon>Tetramitia</taxon>
        <taxon>Eutetramitia</taxon>
        <taxon>Vahlkampfiidae</taxon>
        <taxon>Naegleria</taxon>
    </lineage>
</organism>
<feature type="region of interest" description="Disordered" evidence="1">
    <location>
        <begin position="394"/>
        <end position="423"/>
    </location>
</feature>
<dbReference type="EMBL" id="PYSW02000007">
    <property type="protein sequence ID" value="KAG2389566.1"/>
    <property type="molecule type" value="Genomic_DNA"/>
</dbReference>
<reference evidence="2 3" key="1">
    <citation type="journal article" date="2018" name="BMC Genomics">
        <title>The genome of Naegleria lovaniensis, the basis for a comparative approach to unravel pathogenicity factors of the human pathogenic amoeba N. fowleri.</title>
        <authorList>
            <person name="Liechti N."/>
            <person name="Schurch N."/>
            <person name="Bruggmann R."/>
            <person name="Wittwer M."/>
        </authorList>
    </citation>
    <scope>NUCLEOTIDE SEQUENCE [LARGE SCALE GENOMIC DNA]</scope>
    <source>
        <strain evidence="2 3">ATCC 30569</strain>
    </source>
</reference>
<feature type="region of interest" description="Disordered" evidence="1">
    <location>
        <begin position="23"/>
        <end position="79"/>
    </location>
</feature>
<keyword evidence="3" id="KW-1185">Reference proteome</keyword>
<evidence type="ECO:0000256" key="1">
    <source>
        <dbReference type="SAM" id="MobiDB-lite"/>
    </source>
</evidence>
<feature type="compositionally biased region" description="Basic and acidic residues" evidence="1">
    <location>
        <begin position="726"/>
        <end position="736"/>
    </location>
</feature>
<dbReference type="GeneID" id="68106579"/>
<feature type="region of interest" description="Disordered" evidence="1">
    <location>
        <begin position="499"/>
        <end position="524"/>
    </location>
</feature>
<gene>
    <name evidence="2" type="ORF">C9374_014126</name>
</gene>
<feature type="region of interest" description="Disordered" evidence="1">
    <location>
        <begin position="131"/>
        <end position="157"/>
    </location>
</feature>
<evidence type="ECO:0000313" key="3">
    <source>
        <dbReference type="Proteomes" id="UP000816034"/>
    </source>
</evidence>
<name>A0AA88GW79_NAELO</name>
<feature type="region of interest" description="Disordered" evidence="1">
    <location>
        <begin position="701"/>
        <end position="736"/>
    </location>
</feature>
<comment type="caution">
    <text evidence="2">The sequence shown here is derived from an EMBL/GenBank/DDBJ whole genome shotgun (WGS) entry which is preliminary data.</text>
</comment>
<feature type="compositionally biased region" description="Low complexity" evidence="1">
    <location>
        <begin position="147"/>
        <end position="157"/>
    </location>
</feature>
<protein>
    <submittedName>
        <fullName evidence="2">Uncharacterized protein</fullName>
    </submittedName>
</protein>